<dbReference type="Proteomes" id="UP001299409">
    <property type="component" value="Unassembled WGS sequence"/>
</dbReference>
<keyword evidence="3" id="KW-1185">Reference proteome</keyword>
<evidence type="ECO:0000313" key="3">
    <source>
        <dbReference type="Proteomes" id="UP001299409"/>
    </source>
</evidence>
<sequence length="426" mass="49873">MKEEINQGYEVLLLWPGEIKSYNKNPIIKKRKSQYNIQNFELVNCLPVPLMGGIKEIDDYMQKCDKNIYYEFFKKNKPNVIHIHTLMGLHDEFLQAAQDLNIKIVFTTHDYFGLCPKVTFLYKNKICKEILNFSSDKCLNCDDCNKNALSLKKIKILQSPIYRLVKNIKIVKRLRRIFNLKNQVDGVKKAEDDLLKLNKVGDYQRLRQYYSNMFEKIDRFHFNSNTTESIYSRFLNIKNGKVISITHSNIKNNIIEKNFNKTLKITYLGQISEYKGFFRLKDVLDEIYLEGYDDFILNVSSIPPSIESYMNIIGSYNYDNLYKIFKNTDLLVVPSLCKETFSFVTLEALSYGTPVLVSTNVGAKDIVEDKKSGFIISMDDNSLKEIILKLYKSRSILIDINRYIMNNFSPLSIKEHTKQVLKFYDL</sequence>
<dbReference type="PANTHER" id="PTHR45947:SF3">
    <property type="entry name" value="SULFOQUINOVOSYL TRANSFERASE SQD2"/>
    <property type="match status" value="1"/>
</dbReference>
<feature type="domain" description="Glycosyl transferase family 1" evidence="1">
    <location>
        <begin position="311"/>
        <end position="394"/>
    </location>
</feature>
<dbReference type="PANTHER" id="PTHR45947">
    <property type="entry name" value="SULFOQUINOVOSYL TRANSFERASE SQD2"/>
    <property type="match status" value="1"/>
</dbReference>
<gene>
    <name evidence="2" type="ORF">LIP50_04600</name>
</gene>
<organism evidence="2 3">
    <name type="scientific">Intestinibacter bartlettii</name>
    <dbReference type="NCBI Taxonomy" id="261299"/>
    <lineage>
        <taxon>Bacteria</taxon>
        <taxon>Bacillati</taxon>
        <taxon>Bacillota</taxon>
        <taxon>Clostridia</taxon>
        <taxon>Peptostreptococcales</taxon>
        <taxon>Peptostreptococcaceae</taxon>
        <taxon>Intestinibacter</taxon>
    </lineage>
</organism>
<name>A0ABS8CVI1_9FIRM</name>
<reference evidence="2 3" key="1">
    <citation type="submission" date="2021-10" db="EMBL/GenBank/DDBJ databases">
        <title>Collection of gut derived symbiotic bacterial strains cultured from healthy donors.</title>
        <authorList>
            <person name="Lin H."/>
            <person name="Littmann E."/>
            <person name="Claire K."/>
            <person name="Pamer E."/>
        </authorList>
    </citation>
    <scope>NUCLEOTIDE SEQUENCE [LARGE SCALE GENOMIC DNA]</scope>
    <source>
        <strain evidence="2 3">MSK.17.68</strain>
    </source>
</reference>
<keyword evidence="2" id="KW-0328">Glycosyltransferase</keyword>
<dbReference type="RefSeq" id="WP_412316812.1">
    <property type="nucleotide sequence ID" value="NZ_JBKVPJ010000005.1"/>
</dbReference>
<accession>A0ABS8CVI1</accession>
<dbReference type="EC" id="2.4.-.-" evidence="2"/>
<comment type="caution">
    <text evidence="2">The sequence shown here is derived from an EMBL/GenBank/DDBJ whole genome shotgun (WGS) entry which is preliminary data.</text>
</comment>
<evidence type="ECO:0000313" key="2">
    <source>
        <dbReference type="EMBL" id="MCB5445480.1"/>
    </source>
</evidence>
<dbReference type="Gene3D" id="3.40.50.2000">
    <property type="entry name" value="Glycogen Phosphorylase B"/>
    <property type="match status" value="2"/>
</dbReference>
<proteinExistence type="predicted"/>
<dbReference type="InterPro" id="IPR050194">
    <property type="entry name" value="Glycosyltransferase_grp1"/>
</dbReference>
<dbReference type="EMBL" id="JAJBMB010000003">
    <property type="protein sequence ID" value="MCB5445480.1"/>
    <property type="molecule type" value="Genomic_DNA"/>
</dbReference>
<dbReference type="InterPro" id="IPR001296">
    <property type="entry name" value="Glyco_trans_1"/>
</dbReference>
<dbReference type="GO" id="GO:0016757">
    <property type="term" value="F:glycosyltransferase activity"/>
    <property type="evidence" value="ECO:0007669"/>
    <property type="project" value="UniProtKB-KW"/>
</dbReference>
<protein>
    <submittedName>
        <fullName evidence="2">Glycosyltransferase</fullName>
        <ecNumber evidence="2">2.4.-.-</ecNumber>
    </submittedName>
</protein>
<evidence type="ECO:0000259" key="1">
    <source>
        <dbReference type="Pfam" id="PF00534"/>
    </source>
</evidence>
<dbReference type="Pfam" id="PF00534">
    <property type="entry name" value="Glycos_transf_1"/>
    <property type="match status" value="1"/>
</dbReference>
<keyword evidence="2" id="KW-0808">Transferase</keyword>
<dbReference type="SUPFAM" id="SSF53756">
    <property type="entry name" value="UDP-Glycosyltransferase/glycogen phosphorylase"/>
    <property type="match status" value="1"/>
</dbReference>